<organism evidence="3 4">
    <name type="scientific">Desmophyllum pertusum</name>
    <dbReference type="NCBI Taxonomy" id="174260"/>
    <lineage>
        <taxon>Eukaryota</taxon>
        <taxon>Metazoa</taxon>
        <taxon>Cnidaria</taxon>
        <taxon>Anthozoa</taxon>
        <taxon>Hexacorallia</taxon>
        <taxon>Scleractinia</taxon>
        <taxon>Caryophylliina</taxon>
        <taxon>Caryophylliidae</taxon>
        <taxon>Desmophyllum</taxon>
    </lineage>
</organism>
<evidence type="ECO:0000313" key="3">
    <source>
        <dbReference type="EMBL" id="KAJ7373604.1"/>
    </source>
</evidence>
<dbReference type="CDD" id="cd00096">
    <property type="entry name" value="Ig"/>
    <property type="match status" value="1"/>
</dbReference>
<keyword evidence="4" id="KW-1185">Reference proteome</keyword>
<accession>A0A9X0CU70</accession>
<dbReference type="InterPro" id="IPR036179">
    <property type="entry name" value="Ig-like_dom_sf"/>
</dbReference>
<feature type="domain" description="Ig-like" evidence="2">
    <location>
        <begin position="33"/>
        <end position="132"/>
    </location>
</feature>
<dbReference type="EMBL" id="MU826830">
    <property type="protein sequence ID" value="KAJ7373604.1"/>
    <property type="molecule type" value="Genomic_DNA"/>
</dbReference>
<dbReference type="InterPro" id="IPR013783">
    <property type="entry name" value="Ig-like_fold"/>
</dbReference>
<dbReference type="AlphaFoldDB" id="A0A9X0CU70"/>
<dbReference type="Proteomes" id="UP001163046">
    <property type="component" value="Unassembled WGS sequence"/>
</dbReference>
<sequence>MLVFGYIFVILCPSLYYCEGTPCITPDQVIHYPKASSLDIRVIPDAATVIIAGQNFSVVCTSYISKEYEYEREDGQPYEINMFYNTKSVKICGSEDEKEDMKTCTWTITNASVGSSGNYSCMVSNEMMCTITTMLVSVEEPSPPNITIYPMDGQMIVSGIKDGKGFSVMALESVRPNDRGHYWCEANSTEGSVQSPAVVITGRKRYFILFCNRFSRTSHRLVEGQFVNQQLILKWRKLMLGVICRKEGSCQWRVQMCREKLAGGDIFSGRNSDSTNSTKNTRKREGQSYFIQSCMGRAWCCYGYTAGVNDTGVGEKTLACQKEQNRWRRS</sequence>
<dbReference type="SUPFAM" id="SSF48726">
    <property type="entry name" value="Immunoglobulin"/>
    <property type="match status" value="2"/>
</dbReference>
<protein>
    <recommendedName>
        <fullName evidence="2">Ig-like domain-containing protein</fullName>
    </recommendedName>
</protein>
<dbReference type="Gene3D" id="2.60.40.10">
    <property type="entry name" value="Immunoglobulins"/>
    <property type="match status" value="1"/>
</dbReference>
<proteinExistence type="predicted"/>
<comment type="caution">
    <text evidence="3">The sequence shown here is derived from an EMBL/GenBank/DDBJ whole genome shotgun (WGS) entry which is preliminary data.</text>
</comment>
<reference evidence="3" key="1">
    <citation type="submission" date="2023-01" db="EMBL/GenBank/DDBJ databases">
        <title>Genome assembly of the deep-sea coral Lophelia pertusa.</title>
        <authorList>
            <person name="Herrera S."/>
            <person name="Cordes E."/>
        </authorList>
    </citation>
    <scope>NUCLEOTIDE SEQUENCE</scope>
    <source>
        <strain evidence="3">USNM1676648</strain>
        <tissue evidence="3">Polyp</tissue>
    </source>
</reference>
<dbReference type="PROSITE" id="PS50835">
    <property type="entry name" value="IG_LIKE"/>
    <property type="match status" value="1"/>
</dbReference>
<name>A0A9X0CU70_9CNID</name>
<evidence type="ECO:0000256" key="1">
    <source>
        <dbReference type="SAM" id="SignalP"/>
    </source>
</evidence>
<gene>
    <name evidence="3" type="ORF">OS493_011209</name>
</gene>
<dbReference type="InterPro" id="IPR007110">
    <property type="entry name" value="Ig-like_dom"/>
</dbReference>
<dbReference type="OrthoDB" id="10031887at2759"/>
<evidence type="ECO:0000259" key="2">
    <source>
        <dbReference type="PROSITE" id="PS50835"/>
    </source>
</evidence>
<feature type="signal peptide" evidence="1">
    <location>
        <begin position="1"/>
        <end position="20"/>
    </location>
</feature>
<feature type="chain" id="PRO_5040744100" description="Ig-like domain-containing protein" evidence="1">
    <location>
        <begin position="21"/>
        <end position="330"/>
    </location>
</feature>
<keyword evidence="1" id="KW-0732">Signal</keyword>
<evidence type="ECO:0000313" key="4">
    <source>
        <dbReference type="Proteomes" id="UP001163046"/>
    </source>
</evidence>